<gene>
    <name evidence="1" type="ORF">F0L68_00375</name>
</gene>
<evidence type="ECO:0000313" key="1">
    <source>
        <dbReference type="EMBL" id="KAA2267027.1"/>
    </source>
</evidence>
<reference evidence="1 2" key="1">
    <citation type="submission" date="2019-09" db="EMBL/GenBank/DDBJ databases">
        <title>Goodfellowia gen. nov., a new genus of the Pseudonocardineae related to Actinoalloteichus, containing Goodfellowia coeruleoviolacea gen. nov., comb. nov. gen. nov., comb. nov.</title>
        <authorList>
            <person name="Labeda D."/>
        </authorList>
    </citation>
    <scope>NUCLEOTIDE SEQUENCE [LARGE SCALE GENOMIC DNA]</scope>
    <source>
        <strain evidence="1 2">AN110305</strain>
    </source>
</reference>
<name>A0A5B2XTM2_9PSEU</name>
<reference evidence="1 2" key="2">
    <citation type="submission" date="2019-09" db="EMBL/GenBank/DDBJ databases">
        <authorList>
            <person name="Jin C."/>
        </authorList>
    </citation>
    <scope>NUCLEOTIDE SEQUENCE [LARGE SCALE GENOMIC DNA]</scope>
    <source>
        <strain evidence="1 2">AN110305</strain>
    </source>
</reference>
<protein>
    <submittedName>
        <fullName evidence="1">Uncharacterized protein</fullName>
    </submittedName>
</protein>
<dbReference type="EMBL" id="VUOB01000001">
    <property type="protein sequence ID" value="KAA2267027.1"/>
    <property type="molecule type" value="Genomic_DNA"/>
</dbReference>
<dbReference type="RefSeq" id="WP_149847335.1">
    <property type="nucleotide sequence ID" value="NZ_VUOB01000001.1"/>
</dbReference>
<accession>A0A5B2XTM2</accession>
<evidence type="ECO:0000313" key="2">
    <source>
        <dbReference type="Proteomes" id="UP000323454"/>
    </source>
</evidence>
<proteinExistence type="predicted"/>
<sequence>MTLARHASPVNENDRFAELRASEKIHCEIQNGRAARLVAHHASDAQDCGRLLEMLGLEAVDGKRQMTT</sequence>
<dbReference type="AlphaFoldDB" id="A0A5B2XTM2"/>
<organism evidence="1 2">
    <name type="scientific">Solihabitans fulvus</name>
    <dbReference type="NCBI Taxonomy" id="1892852"/>
    <lineage>
        <taxon>Bacteria</taxon>
        <taxon>Bacillati</taxon>
        <taxon>Actinomycetota</taxon>
        <taxon>Actinomycetes</taxon>
        <taxon>Pseudonocardiales</taxon>
        <taxon>Pseudonocardiaceae</taxon>
        <taxon>Solihabitans</taxon>
    </lineage>
</organism>
<dbReference type="OrthoDB" id="4560958at2"/>
<dbReference type="Proteomes" id="UP000323454">
    <property type="component" value="Unassembled WGS sequence"/>
</dbReference>
<keyword evidence="2" id="KW-1185">Reference proteome</keyword>
<comment type="caution">
    <text evidence="1">The sequence shown here is derived from an EMBL/GenBank/DDBJ whole genome shotgun (WGS) entry which is preliminary data.</text>
</comment>